<feature type="domain" description="HTH arsR-type" evidence="4">
    <location>
        <begin position="22"/>
        <end position="125"/>
    </location>
</feature>
<sequence length="202" mass="21920">MNHRDGAGPGTSGGGAHALSSAALKALSHPVRRRLLELLGAVEVARVSTLAEQVGSAPNSVSFHLRALEKAGLARRVPGQGDRRESYWEAVPGPAFLDHSGPEVAGFLHVQHQEQARRLAEAFRQAEAVLEVPQDERAEALKAEFLATTLTLTHDELTALLVELGEVLTRFGEQGRRKPETGRRTWDVSLFAVRDWDGTSAH</sequence>
<dbReference type="InterPro" id="IPR036388">
    <property type="entry name" value="WH-like_DNA-bd_sf"/>
</dbReference>
<dbReference type="Pfam" id="PF12840">
    <property type="entry name" value="HTH_20"/>
    <property type="match status" value="1"/>
</dbReference>
<dbReference type="InterPro" id="IPR011991">
    <property type="entry name" value="ArsR-like_HTH"/>
</dbReference>
<dbReference type="AlphaFoldDB" id="A0A3N2BAH9"/>
<organism evidence="5 6">
    <name type="scientific">Bogoriella caseilytica</name>
    <dbReference type="NCBI Taxonomy" id="56055"/>
    <lineage>
        <taxon>Bacteria</taxon>
        <taxon>Bacillati</taxon>
        <taxon>Actinomycetota</taxon>
        <taxon>Actinomycetes</taxon>
        <taxon>Micrococcales</taxon>
        <taxon>Bogoriellaceae</taxon>
        <taxon>Bogoriella</taxon>
    </lineage>
</organism>
<gene>
    <name evidence="5" type="ORF">EDD31_0626</name>
</gene>
<dbReference type="Gene3D" id="1.10.10.10">
    <property type="entry name" value="Winged helix-like DNA-binding domain superfamily/Winged helix DNA-binding domain"/>
    <property type="match status" value="1"/>
</dbReference>
<dbReference type="PANTHER" id="PTHR43132">
    <property type="entry name" value="ARSENICAL RESISTANCE OPERON REPRESSOR ARSR-RELATED"/>
    <property type="match status" value="1"/>
</dbReference>
<dbReference type="RefSeq" id="WP_123302868.1">
    <property type="nucleotide sequence ID" value="NZ_RKHK01000001.1"/>
</dbReference>
<protein>
    <submittedName>
        <fullName evidence="5">Helix-turn-helix protein</fullName>
    </submittedName>
</protein>
<dbReference type="CDD" id="cd00090">
    <property type="entry name" value="HTH_ARSR"/>
    <property type="match status" value="1"/>
</dbReference>
<keyword evidence="2" id="KW-0238">DNA-binding</keyword>
<dbReference type="OrthoDB" id="7945987at2"/>
<dbReference type="GO" id="GO:0003677">
    <property type="term" value="F:DNA binding"/>
    <property type="evidence" value="ECO:0007669"/>
    <property type="project" value="UniProtKB-KW"/>
</dbReference>
<evidence type="ECO:0000313" key="6">
    <source>
        <dbReference type="Proteomes" id="UP000280668"/>
    </source>
</evidence>
<dbReference type="PANTHER" id="PTHR43132:SF2">
    <property type="entry name" value="ARSENICAL RESISTANCE OPERON REPRESSOR ARSR-RELATED"/>
    <property type="match status" value="1"/>
</dbReference>
<dbReference type="GO" id="GO:0003700">
    <property type="term" value="F:DNA-binding transcription factor activity"/>
    <property type="evidence" value="ECO:0007669"/>
    <property type="project" value="InterPro"/>
</dbReference>
<dbReference type="SMART" id="SM00418">
    <property type="entry name" value="HTH_ARSR"/>
    <property type="match status" value="1"/>
</dbReference>
<dbReference type="SUPFAM" id="SSF46785">
    <property type="entry name" value="Winged helix' DNA-binding domain"/>
    <property type="match status" value="1"/>
</dbReference>
<accession>A0A3N2BAH9</accession>
<dbReference type="InterPro" id="IPR001845">
    <property type="entry name" value="HTH_ArsR_DNA-bd_dom"/>
</dbReference>
<comment type="caution">
    <text evidence="5">The sequence shown here is derived from an EMBL/GenBank/DDBJ whole genome shotgun (WGS) entry which is preliminary data.</text>
</comment>
<dbReference type="Proteomes" id="UP000280668">
    <property type="component" value="Unassembled WGS sequence"/>
</dbReference>
<keyword evidence="1" id="KW-0805">Transcription regulation</keyword>
<proteinExistence type="predicted"/>
<evidence type="ECO:0000256" key="2">
    <source>
        <dbReference type="ARBA" id="ARBA00023125"/>
    </source>
</evidence>
<evidence type="ECO:0000256" key="1">
    <source>
        <dbReference type="ARBA" id="ARBA00023015"/>
    </source>
</evidence>
<dbReference type="InterPro" id="IPR036390">
    <property type="entry name" value="WH_DNA-bd_sf"/>
</dbReference>
<dbReference type="InterPro" id="IPR051011">
    <property type="entry name" value="Metal_resp_trans_reg"/>
</dbReference>
<keyword evidence="3" id="KW-0804">Transcription</keyword>
<evidence type="ECO:0000313" key="5">
    <source>
        <dbReference type="EMBL" id="ROR72276.1"/>
    </source>
</evidence>
<keyword evidence="6" id="KW-1185">Reference proteome</keyword>
<dbReference type="EMBL" id="RKHK01000001">
    <property type="protein sequence ID" value="ROR72276.1"/>
    <property type="molecule type" value="Genomic_DNA"/>
</dbReference>
<name>A0A3N2BAH9_9MICO</name>
<evidence type="ECO:0000256" key="3">
    <source>
        <dbReference type="ARBA" id="ARBA00023163"/>
    </source>
</evidence>
<reference evidence="5 6" key="1">
    <citation type="submission" date="2018-11" db="EMBL/GenBank/DDBJ databases">
        <title>Sequencing the genomes of 1000 actinobacteria strains.</title>
        <authorList>
            <person name="Klenk H.-P."/>
        </authorList>
    </citation>
    <scope>NUCLEOTIDE SEQUENCE [LARGE SCALE GENOMIC DNA]</scope>
    <source>
        <strain evidence="5 6">DSM 11294</strain>
    </source>
</reference>
<evidence type="ECO:0000259" key="4">
    <source>
        <dbReference type="SMART" id="SM00418"/>
    </source>
</evidence>